<proteinExistence type="predicted"/>
<dbReference type="InterPro" id="IPR029039">
    <property type="entry name" value="Flavoprotein-like_sf"/>
</dbReference>
<dbReference type="GO" id="GO:0016491">
    <property type="term" value="F:oxidoreductase activity"/>
    <property type="evidence" value="ECO:0007669"/>
    <property type="project" value="InterPro"/>
</dbReference>
<dbReference type="Pfam" id="PF03358">
    <property type="entry name" value="FMN_red"/>
    <property type="match status" value="1"/>
</dbReference>
<gene>
    <name evidence="2" type="ORF">D9V41_06020</name>
</gene>
<comment type="caution">
    <text evidence="2">The sequence shown here is derived from an EMBL/GenBank/DDBJ whole genome shotgun (WGS) entry which is preliminary data.</text>
</comment>
<dbReference type="Proteomes" id="UP000282515">
    <property type="component" value="Unassembled WGS sequence"/>
</dbReference>
<dbReference type="InterPro" id="IPR005025">
    <property type="entry name" value="FMN_Rdtase-like_dom"/>
</dbReference>
<protein>
    <submittedName>
        <fullName evidence="2">Flavodoxin family protein</fullName>
    </submittedName>
</protein>
<evidence type="ECO:0000259" key="1">
    <source>
        <dbReference type="Pfam" id="PF03358"/>
    </source>
</evidence>
<evidence type="ECO:0000313" key="2">
    <source>
        <dbReference type="EMBL" id="RLV56735.1"/>
    </source>
</evidence>
<feature type="domain" description="NADPH-dependent FMN reductase-like" evidence="1">
    <location>
        <begin position="36"/>
        <end position="104"/>
    </location>
</feature>
<dbReference type="OrthoDB" id="5736081at2"/>
<evidence type="ECO:0000313" key="3">
    <source>
        <dbReference type="Proteomes" id="UP000282515"/>
    </source>
</evidence>
<reference evidence="2 3" key="1">
    <citation type="submission" date="2018-10" db="EMBL/GenBank/DDBJ databases">
        <title>Aeromicrobium sp. 9W16Y-2 whole genome shotgun sequence.</title>
        <authorList>
            <person name="Li F."/>
        </authorList>
    </citation>
    <scope>NUCLEOTIDE SEQUENCE [LARGE SCALE GENOMIC DNA]</scope>
    <source>
        <strain evidence="2 3">9W16Y-2</strain>
    </source>
</reference>
<organism evidence="2 3">
    <name type="scientific">Aeromicrobium phragmitis</name>
    <dbReference type="NCBI Taxonomy" id="2478914"/>
    <lineage>
        <taxon>Bacteria</taxon>
        <taxon>Bacillati</taxon>
        <taxon>Actinomycetota</taxon>
        <taxon>Actinomycetes</taxon>
        <taxon>Propionibacteriales</taxon>
        <taxon>Nocardioidaceae</taxon>
        <taxon>Aeromicrobium</taxon>
    </lineage>
</organism>
<dbReference type="AlphaFoldDB" id="A0A3L8PMZ4"/>
<keyword evidence="3" id="KW-1185">Reference proteome</keyword>
<accession>A0A3L8PMZ4</accession>
<sequence length="150" mass="16209">MPRLLVVHHSPTENVARLADTVLAGTRDDALDGVEVVERPALEATVDDVLAADGYLLGTTANFGYISGALKHFFDTTYDAVREPTAQRPFSYWIHGGYDTTGAERAMESITTGLGWRLAAEPLVFTGEVTEEHLERAYELGGTLGAVLIS</sequence>
<dbReference type="SUPFAM" id="SSF52218">
    <property type="entry name" value="Flavoproteins"/>
    <property type="match status" value="1"/>
</dbReference>
<dbReference type="Gene3D" id="3.40.50.360">
    <property type="match status" value="1"/>
</dbReference>
<dbReference type="RefSeq" id="WP_121793741.1">
    <property type="nucleotide sequence ID" value="NZ_RDBF01000003.1"/>
</dbReference>
<name>A0A3L8PMZ4_9ACTN</name>
<dbReference type="EMBL" id="RDBF01000003">
    <property type="protein sequence ID" value="RLV56735.1"/>
    <property type="molecule type" value="Genomic_DNA"/>
</dbReference>